<proteinExistence type="predicted"/>
<evidence type="ECO:0000313" key="2">
    <source>
        <dbReference type="EMBL" id="KAK3708376.1"/>
    </source>
</evidence>
<reference evidence="2" key="1">
    <citation type="journal article" date="2023" name="G3 (Bethesda)">
        <title>A reference genome for the long-term kleptoplast-retaining sea slug Elysia crispata morphotype clarki.</title>
        <authorList>
            <person name="Eastman K.E."/>
            <person name="Pendleton A.L."/>
            <person name="Shaikh M.A."/>
            <person name="Suttiyut T."/>
            <person name="Ogas R."/>
            <person name="Tomko P."/>
            <person name="Gavelis G."/>
            <person name="Widhalm J.R."/>
            <person name="Wisecaver J.H."/>
        </authorList>
    </citation>
    <scope>NUCLEOTIDE SEQUENCE</scope>
    <source>
        <strain evidence="2">ECLA1</strain>
    </source>
</reference>
<dbReference type="EMBL" id="JAWDGP010007696">
    <property type="protein sequence ID" value="KAK3708376.1"/>
    <property type="molecule type" value="Genomic_DNA"/>
</dbReference>
<dbReference type="AlphaFoldDB" id="A0AAE0XSY4"/>
<keyword evidence="3" id="KW-1185">Reference proteome</keyword>
<protein>
    <submittedName>
        <fullName evidence="2">Uncharacterized protein</fullName>
    </submittedName>
</protein>
<accession>A0AAE0XSY4</accession>
<organism evidence="2 3">
    <name type="scientific">Elysia crispata</name>
    <name type="common">lettuce slug</name>
    <dbReference type="NCBI Taxonomy" id="231223"/>
    <lineage>
        <taxon>Eukaryota</taxon>
        <taxon>Metazoa</taxon>
        <taxon>Spiralia</taxon>
        <taxon>Lophotrochozoa</taxon>
        <taxon>Mollusca</taxon>
        <taxon>Gastropoda</taxon>
        <taxon>Heterobranchia</taxon>
        <taxon>Euthyneura</taxon>
        <taxon>Panpulmonata</taxon>
        <taxon>Sacoglossa</taxon>
        <taxon>Placobranchoidea</taxon>
        <taxon>Plakobranchidae</taxon>
        <taxon>Elysia</taxon>
    </lineage>
</organism>
<keyword evidence="1" id="KW-0175">Coiled coil</keyword>
<gene>
    <name evidence="2" type="ORF">RRG08_033145</name>
</gene>
<evidence type="ECO:0000313" key="3">
    <source>
        <dbReference type="Proteomes" id="UP001283361"/>
    </source>
</evidence>
<comment type="caution">
    <text evidence="2">The sequence shown here is derived from an EMBL/GenBank/DDBJ whole genome shotgun (WGS) entry which is preliminary data.</text>
</comment>
<feature type="coiled-coil region" evidence="1">
    <location>
        <begin position="13"/>
        <end position="53"/>
    </location>
</feature>
<dbReference type="Proteomes" id="UP001283361">
    <property type="component" value="Unassembled WGS sequence"/>
</dbReference>
<sequence length="68" mass="8651">MLAFLEDKENTRRKEREEELDFKRMELTMLQERQEEKMRLRREAEEMAREERRAFMGLMFQFMQNMNK</sequence>
<name>A0AAE0XSY4_9GAST</name>
<evidence type="ECO:0000256" key="1">
    <source>
        <dbReference type="SAM" id="Coils"/>
    </source>
</evidence>